<gene>
    <name evidence="1" type="ORF">LCGC14_2737460</name>
</gene>
<accession>A0A0F9BEF0</accession>
<comment type="caution">
    <text evidence="1">The sequence shown here is derived from an EMBL/GenBank/DDBJ whole genome shotgun (WGS) entry which is preliminary data.</text>
</comment>
<name>A0A0F9BEF0_9ZZZZ</name>
<proteinExistence type="predicted"/>
<dbReference type="EMBL" id="LAZR01049711">
    <property type="protein sequence ID" value="KKK89004.1"/>
    <property type="molecule type" value="Genomic_DNA"/>
</dbReference>
<reference evidence="1" key="1">
    <citation type="journal article" date="2015" name="Nature">
        <title>Complex archaea that bridge the gap between prokaryotes and eukaryotes.</title>
        <authorList>
            <person name="Spang A."/>
            <person name="Saw J.H."/>
            <person name="Jorgensen S.L."/>
            <person name="Zaremba-Niedzwiedzka K."/>
            <person name="Martijn J."/>
            <person name="Lind A.E."/>
            <person name="van Eijk R."/>
            <person name="Schleper C."/>
            <person name="Guy L."/>
            <person name="Ettema T.J."/>
        </authorList>
    </citation>
    <scope>NUCLEOTIDE SEQUENCE</scope>
</reference>
<dbReference type="AlphaFoldDB" id="A0A0F9BEF0"/>
<protein>
    <submittedName>
        <fullName evidence="1">Uncharacterized protein</fullName>
    </submittedName>
</protein>
<sequence length="124" mass="13902">MRHSLWIGIALFSFLAVGPADLGVAGEGSLRGAINRRQAARYPWHGGYYHTGWGTPVAVVVPPTVESQTHWGWGVGGSRVTPIRHQFGRSWPGPGQYDRSMFRHTPRWPNDTNQFGAYYIRGPW</sequence>
<evidence type="ECO:0000313" key="1">
    <source>
        <dbReference type="EMBL" id="KKK89004.1"/>
    </source>
</evidence>
<organism evidence="1">
    <name type="scientific">marine sediment metagenome</name>
    <dbReference type="NCBI Taxonomy" id="412755"/>
    <lineage>
        <taxon>unclassified sequences</taxon>
        <taxon>metagenomes</taxon>
        <taxon>ecological metagenomes</taxon>
    </lineage>
</organism>